<comment type="subcellular location">
    <subcellularLocation>
        <location evidence="1">Cytoplasm</location>
    </subcellularLocation>
</comment>
<dbReference type="SMART" id="SM00028">
    <property type="entry name" value="TPR"/>
    <property type="match status" value="3"/>
</dbReference>
<evidence type="ECO:0000256" key="2">
    <source>
        <dbReference type="ARBA" id="ARBA00022490"/>
    </source>
</evidence>
<evidence type="ECO:0000313" key="6">
    <source>
        <dbReference type="EMBL" id="OQR67866.1"/>
    </source>
</evidence>
<dbReference type="Proteomes" id="UP000192247">
    <property type="component" value="Unassembled WGS sequence"/>
</dbReference>
<dbReference type="GO" id="GO:0005737">
    <property type="term" value="C:cytoplasm"/>
    <property type="evidence" value="ECO:0007669"/>
    <property type="project" value="UniProtKB-SubCell"/>
</dbReference>
<dbReference type="Pfam" id="PF23322">
    <property type="entry name" value="PPIase_AIP"/>
    <property type="match status" value="1"/>
</dbReference>
<dbReference type="InParanoid" id="A0A1V9X388"/>
<organism evidence="6 7">
    <name type="scientific">Tropilaelaps mercedesae</name>
    <dbReference type="NCBI Taxonomy" id="418985"/>
    <lineage>
        <taxon>Eukaryota</taxon>
        <taxon>Metazoa</taxon>
        <taxon>Ecdysozoa</taxon>
        <taxon>Arthropoda</taxon>
        <taxon>Chelicerata</taxon>
        <taxon>Arachnida</taxon>
        <taxon>Acari</taxon>
        <taxon>Parasitiformes</taxon>
        <taxon>Mesostigmata</taxon>
        <taxon>Gamasina</taxon>
        <taxon>Dermanyssoidea</taxon>
        <taxon>Laelapidae</taxon>
        <taxon>Tropilaelaps</taxon>
    </lineage>
</organism>
<dbReference type="FunFam" id="1.25.40.10:FF:000052">
    <property type="entry name" value="Aryl-hydrocarbon-interacting protein-like 1"/>
    <property type="match status" value="1"/>
</dbReference>
<keyword evidence="2" id="KW-0963">Cytoplasm</keyword>
<dbReference type="FunCoup" id="A0A1V9X388">
    <property type="interactions" value="309"/>
</dbReference>
<feature type="domain" description="AIP/AIPL N-terminal FKBP-type PPIase" evidence="5">
    <location>
        <begin position="28"/>
        <end position="118"/>
    </location>
</feature>
<gene>
    <name evidence="6" type="ORF">BIW11_13260</name>
</gene>
<reference evidence="6 7" key="1">
    <citation type="journal article" date="2017" name="Gigascience">
        <title>Draft genome of the honey bee ectoparasitic mite, Tropilaelaps mercedesae, is shaped by the parasitic life history.</title>
        <authorList>
            <person name="Dong X."/>
            <person name="Armstrong S.D."/>
            <person name="Xia D."/>
            <person name="Makepeace B.L."/>
            <person name="Darby A.C."/>
            <person name="Kadowaki T."/>
        </authorList>
    </citation>
    <scope>NUCLEOTIDE SEQUENCE [LARGE SCALE GENOMIC DNA]</scope>
    <source>
        <strain evidence="6">Wuxi-XJTLU</strain>
    </source>
</reference>
<dbReference type="AlphaFoldDB" id="A0A1V9X388"/>
<dbReference type="SUPFAM" id="SSF48452">
    <property type="entry name" value="TPR-like"/>
    <property type="match status" value="1"/>
</dbReference>
<dbReference type="InterPro" id="IPR056277">
    <property type="entry name" value="PPIase_AIP"/>
</dbReference>
<keyword evidence="6" id="KW-0675">Receptor</keyword>
<evidence type="ECO:0000256" key="3">
    <source>
        <dbReference type="ARBA" id="ARBA00022737"/>
    </source>
</evidence>
<dbReference type="PANTHER" id="PTHR11242:SF0">
    <property type="entry name" value="TPR_REGION DOMAIN-CONTAINING PROTEIN"/>
    <property type="match status" value="1"/>
</dbReference>
<dbReference type="PANTHER" id="PTHR11242">
    <property type="entry name" value="ARYL HYDROCARBON RECEPTOR INTERACTING PROTEIN RELATED"/>
    <property type="match status" value="1"/>
</dbReference>
<keyword evidence="7" id="KW-1185">Reference proteome</keyword>
<comment type="caution">
    <text evidence="6">The sequence shown here is derived from an EMBL/GenBank/DDBJ whole genome shotgun (WGS) entry which is preliminary data.</text>
</comment>
<sequence>MLDMKIAIVKMRLTPDSSASRRANPIIVVSMFQEFKLPVWEECLRTMRCGEVTEFVVDKRLCANYFLVSKGYRQYAGITKEPSSHHCCGTMFKEKTGCPKLDLLLEKPCDLKFTFELLSVEEAGSYEKEGWSMTPEERLSNVPRLKEQGNELFRQGDIAGACAKYFDAISHVEALLLREKPGGDEYRAIEDLKWPILLNYAQCKLSQGEFYEVIRHCSDVLAKDPNSSKALYRRAKAHVGAWNPDEARKDFARLLQLEPSLKTTIEKSLKEIAEQEQIQAKKDKDLLKKMFTK</sequence>
<dbReference type="OrthoDB" id="5829758at2759"/>
<dbReference type="GO" id="GO:0003755">
    <property type="term" value="F:peptidyl-prolyl cis-trans isomerase activity"/>
    <property type="evidence" value="ECO:0007669"/>
    <property type="project" value="InterPro"/>
</dbReference>
<evidence type="ECO:0000313" key="7">
    <source>
        <dbReference type="Proteomes" id="UP000192247"/>
    </source>
</evidence>
<dbReference type="InterPro" id="IPR011990">
    <property type="entry name" value="TPR-like_helical_dom_sf"/>
</dbReference>
<evidence type="ECO:0000256" key="4">
    <source>
        <dbReference type="ARBA" id="ARBA00022803"/>
    </source>
</evidence>
<dbReference type="Gene3D" id="1.25.40.10">
    <property type="entry name" value="Tetratricopeptide repeat domain"/>
    <property type="match status" value="1"/>
</dbReference>
<dbReference type="STRING" id="418985.A0A1V9X388"/>
<keyword evidence="4" id="KW-0802">TPR repeat</keyword>
<dbReference type="InterPro" id="IPR046357">
    <property type="entry name" value="PPIase_dom_sf"/>
</dbReference>
<evidence type="ECO:0000259" key="5">
    <source>
        <dbReference type="Pfam" id="PF23322"/>
    </source>
</evidence>
<dbReference type="EMBL" id="MNPL01027010">
    <property type="protein sequence ID" value="OQR67866.1"/>
    <property type="molecule type" value="Genomic_DNA"/>
</dbReference>
<dbReference type="InterPro" id="IPR039663">
    <property type="entry name" value="AIP/AIPL1/TTC9"/>
</dbReference>
<keyword evidence="3" id="KW-0677">Repeat</keyword>
<dbReference type="Gene3D" id="3.10.50.40">
    <property type="match status" value="1"/>
</dbReference>
<name>A0A1V9X388_9ACAR</name>
<accession>A0A1V9X388</accession>
<dbReference type="InterPro" id="IPR019734">
    <property type="entry name" value="TPR_rpt"/>
</dbReference>
<protein>
    <submittedName>
        <fullName evidence="6">AH receptor-interacting protein-like</fullName>
    </submittedName>
</protein>
<evidence type="ECO:0000256" key="1">
    <source>
        <dbReference type="ARBA" id="ARBA00004496"/>
    </source>
</evidence>
<proteinExistence type="predicted"/>